<dbReference type="InterPro" id="IPR001646">
    <property type="entry name" value="5peptide_repeat"/>
</dbReference>
<dbReference type="PANTHER" id="PTHR14136">
    <property type="entry name" value="BTB_POZ DOMAIN-CONTAINING PROTEIN KCTD9"/>
    <property type="match status" value="1"/>
</dbReference>
<evidence type="ECO:0000313" key="2">
    <source>
        <dbReference type="Proteomes" id="UP000490386"/>
    </source>
</evidence>
<dbReference type="EMBL" id="WBJX01000002">
    <property type="protein sequence ID" value="KAB1638140.1"/>
    <property type="molecule type" value="Genomic_DNA"/>
</dbReference>
<dbReference type="RefSeq" id="WP_151423238.1">
    <property type="nucleotide sequence ID" value="NZ_WBJX01000002.1"/>
</dbReference>
<dbReference type="Pfam" id="PF13576">
    <property type="entry name" value="Pentapeptide_3"/>
    <property type="match status" value="1"/>
</dbReference>
<protein>
    <submittedName>
        <fullName evidence="1">Pentapeptide repeat-containing protein</fullName>
    </submittedName>
</protein>
<reference evidence="1 2" key="1">
    <citation type="submission" date="2019-09" db="EMBL/GenBank/DDBJ databases">
        <title>Phylogeny of genus Pseudoclavibacter and closely related genus.</title>
        <authorList>
            <person name="Li Y."/>
        </authorList>
    </citation>
    <scope>NUCLEOTIDE SEQUENCE [LARGE SCALE GENOMIC DNA]</scope>
    <source>
        <strain evidence="1 2">THG-MD12</strain>
    </source>
</reference>
<name>A0A7J5B289_9MICO</name>
<proteinExistence type="predicted"/>
<accession>A0A7J5B289</accession>
<comment type="caution">
    <text evidence="1">The sequence shown here is derived from an EMBL/GenBank/DDBJ whole genome shotgun (WGS) entry which is preliminary data.</text>
</comment>
<dbReference type="Proteomes" id="UP000490386">
    <property type="component" value="Unassembled WGS sequence"/>
</dbReference>
<dbReference type="Gene3D" id="2.160.20.80">
    <property type="entry name" value="E3 ubiquitin-protein ligase SopA"/>
    <property type="match status" value="1"/>
</dbReference>
<sequence>MRAADTKTLSDRWTSQELSSLRTQLARLSEVVPGPHRIMPSWHDPASAATDLRGLQAGSLGVSITHLELTEVDASGLTGGLTIRDSTLTHVRFERAKVTAHARLEGALRACTFTGANIPQASIGPEVSDCSFADAKLRRLRAVPGTVFSNCTFDGAELSGAEFTNTRFIDCSFTGAKFNAATTFRGCTFVGAVPKFGKASETGTSVEPLG</sequence>
<keyword evidence="2" id="KW-1185">Reference proteome</keyword>
<dbReference type="PANTHER" id="PTHR14136:SF17">
    <property type="entry name" value="BTB_POZ DOMAIN-CONTAINING PROTEIN KCTD9"/>
    <property type="match status" value="1"/>
</dbReference>
<dbReference type="SUPFAM" id="SSF141571">
    <property type="entry name" value="Pentapeptide repeat-like"/>
    <property type="match status" value="1"/>
</dbReference>
<dbReference type="OrthoDB" id="2579959at2"/>
<dbReference type="InterPro" id="IPR051082">
    <property type="entry name" value="Pentapeptide-BTB/POZ_domain"/>
</dbReference>
<gene>
    <name evidence="1" type="ORF">F8O03_06940</name>
</gene>
<organism evidence="1 2">
    <name type="scientific">Pseudoclavibacter terrae</name>
    <dbReference type="NCBI Taxonomy" id="1530195"/>
    <lineage>
        <taxon>Bacteria</taxon>
        <taxon>Bacillati</taxon>
        <taxon>Actinomycetota</taxon>
        <taxon>Actinomycetes</taxon>
        <taxon>Micrococcales</taxon>
        <taxon>Microbacteriaceae</taxon>
        <taxon>Pseudoclavibacter</taxon>
    </lineage>
</organism>
<dbReference type="AlphaFoldDB" id="A0A7J5B289"/>
<evidence type="ECO:0000313" key="1">
    <source>
        <dbReference type="EMBL" id="KAB1638140.1"/>
    </source>
</evidence>